<keyword evidence="3" id="KW-1185">Reference proteome</keyword>
<accession>A0A841FC86</accession>
<dbReference type="EMBL" id="JACHGT010000005">
    <property type="protein sequence ID" value="MBB6034901.1"/>
    <property type="molecule type" value="Genomic_DNA"/>
</dbReference>
<sequence length="267" mass="28835">MSITATAPVLNGRGDSLLRLDGDELYVNLPLEDHRIPLEAIASVRAEGRSVSIVLTAATGTERDRTADGAALVTSRRYPVDVERIKHRRRLIGAAVGIVVVNVALALPLFLTGHGWFVLLFGIPGIIGTLLAARVYLLLPDALRLWRLPKHGITVDAVYSHIDGKGRAVYTYVDVDGTERMFMAGILLPRMGVEHFAVSYDARNPRHVVRTVDNGRGSAAFGLVLASAFAFVCLVAATGGSLAIAFGQETRCRGRLWTGPGRYAPLR</sequence>
<comment type="caution">
    <text evidence="2">The sequence shown here is derived from an EMBL/GenBank/DDBJ whole genome shotgun (WGS) entry which is preliminary data.</text>
</comment>
<keyword evidence="1" id="KW-0812">Transmembrane</keyword>
<dbReference type="Proteomes" id="UP000548476">
    <property type="component" value="Unassembled WGS sequence"/>
</dbReference>
<organism evidence="2 3">
    <name type="scientific">Phytomonospora endophytica</name>
    <dbReference type="NCBI Taxonomy" id="714109"/>
    <lineage>
        <taxon>Bacteria</taxon>
        <taxon>Bacillati</taxon>
        <taxon>Actinomycetota</taxon>
        <taxon>Actinomycetes</taxon>
        <taxon>Micromonosporales</taxon>
        <taxon>Micromonosporaceae</taxon>
        <taxon>Phytomonospora</taxon>
    </lineage>
</organism>
<reference evidence="2 3" key="1">
    <citation type="submission" date="2020-08" db="EMBL/GenBank/DDBJ databases">
        <title>Genomic Encyclopedia of Type Strains, Phase IV (KMG-IV): sequencing the most valuable type-strain genomes for metagenomic binning, comparative biology and taxonomic classification.</title>
        <authorList>
            <person name="Goeker M."/>
        </authorList>
    </citation>
    <scope>NUCLEOTIDE SEQUENCE [LARGE SCALE GENOMIC DNA]</scope>
    <source>
        <strain evidence="2 3">YIM 65646</strain>
    </source>
</reference>
<keyword evidence="1" id="KW-1133">Transmembrane helix</keyword>
<keyword evidence="1" id="KW-0472">Membrane</keyword>
<feature type="transmembrane region" description="Helical" evidence="1">
    <location>
        <begin position="220"/>
        <end position="246"/>
    </location>
</feature>
<proteinExistence type="predicted"/>
<name>A0A841FC86_9ACTN</name>
<gene>
    <name evidence="2" type="ORF">HNR73_002755</name>
</gene>
<evidence type="ECO:0000256" key="1">
    <source>
        <dbReference type="SAM" id="Phobius"/>
    </source>
</evidence>
<evidence type="ECO:0000313" key="3">
    <source>
        <dbReference type="Proteomes" id="UP000548476"/>
    </source>
</evidence>
<protein>
    <submittedName>
        <fullName evidence="2">Uncharacterized protein</fullName>
    </submittedName>
</protein>
<feature type="transmembrane region" description="Helical" evidence="1">
    <location>
        <begin position="116"/>
        <end position="139"/>
    </location>
</feature>
<evidence type="ECO:0000313" key="2">
    <source>
        <dbReference type="EMBL" id="MBB6034901.1"/>
    </source>
</evidence>
<dbReference type="AlphaFoldDB" id="A0A841FC86"/>
<feature type="transmembrane region" description="Helical" evidence="1">
    <location>
        <begin position="91"/>
        <end position="110"/>
    </location>
</feature>
<dbReference type="RefSeq" id="WP_184787752.1">
    <property type="nucleotide sequence ID" value="NZ_BONT01000090.1"/>
</dbReference>